<dbReference type="InterPro" id="IPR009387">
    <property type="entry name" value="HigB-2"/>
</dbReference>
<sequence>MPYSASGTEGSLSMFEFIESPLFERLVYDYLDDESYAAMQVALARWPEAGDLIPGSGGCRKLRWRLPGRGKRGGARVIYYVKLRDGRIWLLAIYGKGATDNIPAHLLKAWKEACVHEEAND</sequence>
<dbReference type="AlphaFoldDB" id="A0A0K8QND7"/>
<keyword evidence="2" id="KW-1185">Reference proteome</keyword>
<dbReference type="Proteomes" id="UP000253740">
    <property type="component" value="Unassembled WGS sequence"/>
</dbReference>
<name>A0A0K8QND7_9GAMM</name>
<proteinExistence type="predicted"/>
<accession>A0A0K8QND7</accession>
<dbReference type="PIRSF" id="PIRSF039032">
    <property type="entry name" value="HigB-2"/>
    <property type="match status" value="1"/>
</dbReference>
<evidence type="ECO:0000313" key="2">
    <source>
        <dbReference type="Proteomes" id="UP000253740"/>
    </source>
</evidence>
<dbReference type="STRING" id="1475481.GCA_000953855_01261"/>
<protein>
    <submittedName>
        <fullName evidence="1">Uncharacterized protein</fullName>
    </submittedName>
</protein>
<organism evidence="1">
    <name type="scientific">Mizugakiibacter sediminis</name>
    <dbReference type="NCBI Taxonomy" id="1475481"/>
    <lineage>
        <taxon>Bacteria</taxon>
        <taxon>Pseudomonadati</taxon>
        <taxon>Pseudomonadota</taxon>
        <taxon>Gammaproteobacteria</taxon>
        <taxon>Lysobacterales</taxon>
        <taxon>Rhodanobacteraceae</taxon>
        <taxon>Mizugakiibacter</taxon>
    </lineage>
</organism>
<gene>
    <name evidence="1" type="ORF">MBSD_n1244</name>
</gene>
<reference evidence="1" key="1">
    <citation type="submission" date="2015-08" db="EMBL/GenBank/DDBJ databases">
        <title>Complete DNA Sequence of Pseudomonas syringae pv. actinidiae, the Causal Agent of Kiwifruit Canker Disease.</title>
        <authorList>
            <person name="Rikkerink E.H.A."/>
            <person name="Fineran P.C."/>
        </authorList>
    </citation>
    <scope>NUCLEOTIDE SEQUENCE</scope>
    <source>
        <strain evidence="1">SkMP5</strain>
    </source>
</reference>
<dbReference type="EMBL" id="DF970179">
    <property type="protein sequence ID" value="GAP65942.1"/>
    <property type="molecule type" value="Genomic_DNA"/>
</dbReference>
<evidence type="ECO:0000313" key="1">
    <source>
        <dbReference type="EMBL" id="GAP65942.1"/>
    </source>
</evidence>